<name>A0ABZ1ZCP0_STRAQ</name>
<sequence length="74" mass="8508">MALQRTLRSLTVPAWLLTDLPLLLRWSTTPFDGHWNNSQACSVPMTGFVHLQQQRLFWLSQQLMLGGLVDVDEK</sequence>
<keyword evidence="2" id="KW-1185">Reference proteome</keyword>
<evidence type="ECO:0008006" key="3">
    <source>
        <dbReference type="Google" id="ProtNLM"/>
    </source>
</evidence>
<dbReference type="Proteomes" id="UP001431926">
    <property type="component" value="Chromosome"/>
</dbReference>
<gene>
    <name evidence="1" type="ORF">OG367_02010</name>
</gene>
<organism evidence="1 2">
    <name type="scientific">Streptomyces anulatus</name>
    <name type="common">Streptomyces chrysomallus</name>
    <dbReference type="NCBI Taxonomy" id="1892"/>
    <lineage>
        <taxon>Bacteria</taxon>
        <taxon>Bacillati</taxon>
        <taxon>Actinomycetota</taxon>
        <taxon>Actinomycetes</taxon>
        <taxon>Kitasatosporales</taxon>
        <taxon>Streptomycetaceae</taxon>
        <taxon>Streptomyces</taxon>
    </lineage>
</organism>
<evidence type="ECO:0000313" key="2">
    <source>
        <dbReference type="Proteomes" id="UP001431926"/>
    </source>
</evidence>
<protein>
    <recommendedName>
        <fullName evidence="3">Secreted protein</fullName>
    </recommendedName>
</protein>
<accession>A0ABZ1ZCP0</accession>
<dbReference type="RefSeq" id="WP_329354120.1">
    <property type="nucleotide sequence ID" value="NZ_CP108640.1"/>
</dbReference>
<reference evidence="1" key="1">
    <citation type="submission" date="2022-10" db="EMBL/GenBank/DDBJ databases">
        <title>The complete genomes of actinobacterial strains from the NBC collection.</title>
        <authorList>
            <person name="Joergensen T.S."/>
            <person name="Alvarez Arevalo M."/>
            <person name="Sterndorff E.B."/>
            <person name="Faurdal D."/>
            <person name="Vuksanovic O."/>
            <person name="Mourched A.-S."/>
            <person name="Charusanti P."/>
            <person name="Shaw S."/>
            <person name="Blin K."/>
            <person name="Weber T."/>
        </authorList>
    </citation>
    <scope>NUCLEOTIDE SEQUENCE</scope>
    <source>
        <strain evidence="1">NBC_01436</strain>
    </source>
</reference>
<evidence type="ECO:0000313" key="1">
    <source>
        <dbReference type="EMBL" id="WUX35073.1"/>
    </source>
</evidence>
<proteinExistence type="predicted"/>
<dbReference type="EMBL" id="CP109491">
    <property type="protein sequence ID" value="WUX35073.1"/>
    <property type="molecule type" value="Genomic_DNA"/>
</dbReference>